<dbReference type="PRINTS" id="PR00344">
    <property type="entry name" value="BCTRLSENSOR"/>
</dbReference>
<dbReference type="InterPro" id="IPR003661">
    <property type="entry name" value="HisK_dim/P_dom"/>
</dbReference>
<dbReference type="SMART" id="SM00388">
    <property type="entry name" value="HisKA"/>
    <property type="match status" value="1"/>
</dbReference>
<evidence type="ECO:0000256" key="3">
    <source>
        <dbReference type="ARBA" id="ARBA00022553"/>
    </source>
</evidence>
<dbReference type="EC" id="2.7.13.3" evidence="2"/>
<keyword evidence="5" id="KW-1133">Transmembrane helix</keyword>
<dbReference type="InterPro" id="IPR005467">
    <property type="entry name" value="His_kinase_dom"/>
</dbReference>
<dbReference type="Proteomes" id="UP000053091">
    <property type="component" value="Unassembled WGS sequence"/>
</dbReference>
<dbReference type="OrthoDB" id="1933776at2"/>
<dbReference type="RefSeq" id="WP_062040309.1">
    <property type="nucleotide sequence ID" value="NZ_DF968182.1"/>
</dbReference>
<keyword evidence="3" id="KW-0597">Phosphoprotein</keyword>
<dbReference type="InterPro" id="IPR036097">
    <property type="entry name" value="HisK_dim/P_sf"/>
</dbReference>
<dbReference type="PANTHER" id="PTHR43547:SF2">
    <property type="entry name" value="HYBRID SIGNAL TRANSDUCTION HISTIDINE KINASE C"/>
    <property type="match status" value="1"/>
</dbReference>
<dbReference type="CDD" id="cd00075">
    <property type="entry name" value="HATPase"/>
    <property type="match status" value="1"/>
</dbReference>
<feature type="coiled-coil region" evidence="4">
    <location>
        <begin position="267"/>
        <end position="310"/>
    </location>
</feature>
<proteinExistence type="predicted"/>
<evidence type="ECO:0000256" key="5">
    <source>
        <dbReference type="SAM" id="Phobius"/>
    </source>
</evidence>
<dbReference type="SUPFAM" id="SSF55874">
    <property type="entry name" value="ATPase domain of HSP90 chaperone/DNA topoisomerase II/histidine kinase"/>
    <property type="match status" value="1"/>
</dbReference>
<feature type="transmembrane region" description="Helical" evidence="5">
    <location>
        <begin position="192"/>
        <end position="213"/>
    </location>
</feature>
<evidence type="ECO:0000256" key="4">
    <source>
        <dbReference type="SAM" id="Coils"/>
    </source>
</evidence>
<dbReference type="SMART" id="SM00387">
    <property type="entry name" value="HATPase_c"/>
    <property type="match status" value="1"/>
</dbReference>
<evidence type="ECO:0000259" key="6">
    <source>
        <dbReference type="PROSITE" id="PS50109"/>
    </source>
</evidence>
<dbReference type="PROSITE" id="PS50109">
    <property type="entry name" value="HIS_KIN"/>
    <property type="match status" value="1"/>
</dbReference>
<evidence type="ECO:0000256" key="2">
    <source>
        <dbReference type="ARBA" id="ARBA00012438"/>
    </source>
</evidence>
<dbReference type="PANTHER" id="PTHR43547">
    <property type="entry name" value="TWO-COMPONENT HISTIDINE KINASE"/>
    <property type="match status" value="1"/>
</dbReference>
<dbReference type="AlphaFoldDB" id="A0A0S7C2G7"/>
<dbReference type="GO" id="GO:0000155">
    <property type="term" value="F:phosphorelay sensor kinase activity"/>
    <property type="evidence" value="ECO:0007669"/>
    <property type="project" value="InterPro"/>
</dbReference>
<dbReference type="Pfam" id="PF02518">
    <property type="entry name" value="HATPase_c"/>
    <property type="match status" value="1"/>
</dbReference>
<dbReference type="CDD" id="cd00082">
    <property type="entry name" value="HisKA"/>
    <property type="match status" value="1"/>
</dbReference>
<organism evidence="7">
    <name type="scientific">Lentimicrobium saccharophilum</name>
    <dbReference type="NCBI Taxonomy" id="1678841"/>
    <lineage>
        <taxon>Bacteria</taxon>
        <taxon>Pseudomonadati</taxon>
        <taxon>Bacteroidota</taxon>
        <taxon>Bacteroidia</taxon>
        <taxon>Bacteroidales</taxon>
        <taxon>Lentimicrobiaceae</taxon>
        <taxon>Lentimicrobium</taxon>
    </lineage>
</organism>
<evidence type="ECO:0000256" key="1">
    <source>
        <dbReference type="ARBA" id="ARBA00000085"/>
    </source>
</evidence>
<evidence type="ECO:0000313" key="8">
    <source>
        <dbReference type="Proteomes" id="UP000053091"/>
    </source>
</evidence>
<feature type="domain" description="Histidine kinase" evidence="6">
    <location>
        <begin position="232"/>
        <end position="442"/>
    </location>
</feature>
<keyword evidence="4" id="KW-0175">Coiled coil</keyword>
<reference evidence="7" key="1">
    <citation type="journal article" date="2015" name="Genome Announc.">
        <title>Draft Genome Sequence of Bacteroidales Strain TBC1, a Novel Isolate from a Methanogenic Wastewater Treatment System.</title>
        <authorList>
            <person name="Tourlousse D.M."/>
            <person name="Matsuura N."/>
            <person name="Sun L."/>
            <person name="Toyonaga M."/>
            <person name="Kuroda K."/>
            <person name="Ohashi A."/>
            <person name="Cruz R."/>
            <person name="Yamaguchi T."/>
            <person name="Sekiguchi Y."/>
        </authorList>
    </citation>
    <scope>NUCLEOTIDE SEQUENCE [LARGE SCALE GENOMIC DNA]</scope>
    <source>
        <strain evidence="7">TBC1</strain>
    </source>
</reference>
<dbReference type="EMBL" id="DF968182">
    <property type="protein sequence ID" value="GAP43353.1"/>
    <property type="molecule type" value="Genomic_DNA"/>
</dbReference>
<evidence type="ECO:0000313" key="7">
    <source>
        <dbReference type="EMBL" id="GAP43353.1"/>
    </source>
</evidence>
<dbReference type="InterPro" id="IPR036890">
    <property type="entry name" value="HATPase_C_sf"/>
</dbReference>
<accession>A0A0S7C2G7</accession>
<dbReference type="Gene3D" id="3.30.565.10">
    <property type="entry name" value="Histidine kinase-like ATPase, C-terminal domain"/>
    <property type="match status" value="1"/>
</dbReference>
<keyword evidence="7" id="KW-0418">Kinase</keyword>
<keyword evidence="5" id="KW-0472">Membrane</keyword>
<gene>
    <name evidence="7" type="ORF">TBC1_111506</name>
</gene>
<name>A0A0S7C2G7_9BACT</name>
<dbReference type="InterPro" id="IPR003594">
    <property type="entry name" value="HATPase_dom"/>
</dbReference>
<dbReference type="SUPFAM" id="SSF47384">
    <property type="entry name" value="Homodimeric domain of signal transducing histidine kinase"/>
    <property type="match status" value="1"/>
</dbReference>
<keyword evidence="5" id="KW-0812">Transmembrane</keyword>
<dbReference type="InterPro" id="IPR004358">
    <property type="entry name" value="Sig_transdc_His_kin-like_C"/>
</dbReference>
<comment type="catalytic activity">
    <reaction evidence="1">
        <text>ATP + protein L-histidine = ADP + protein N-phospho-L-histidine.</text>
        <dbReference type="EC" id="2.7.13.3"/>
    </reaction>
</comment>
<protein>
    <recommendedName>
        <fullName evidence="2">histidine kinase</fullName>
        <ecNumber evidence="2">2.7.13.3</ecNumber>
    </recommendedName>
</protein>
<dbReference type="Pfam" id="PF00512">
    <property type="entry name" value="HisKA"/>
    <property type="match status" value="1"/>
</dbReference>
<keyword evidence="8" id="KW-1185">Reference proteome</keyword>
<dbReference type="Gene3D" id="1.10.287.130">
    <property type="match status" value="1"/>
</dbReference>
<keyword evidence="7" id="KW-0808">Transferase</keyword>
<sequence>MKRHQKTVLFIATIVLLTIGIQAYWNYIQYASNRSLVINDIQRILDDVTMEYIQSHSNGKTLSDQEITKEIGDSKSDSIQRIVNKVLEELKMDQHLSALNDNSPSISYSVIDVKVNLTEFDSLLKQELKLYNYTLDYRLKAIDNSLVTDSLGQLSDNFNMLQANSSLTPLGSSTDIVMNYADPVLPSLLKGLTGIILSFILCCIVIFALYYLLQIIKKQKDLSEIKHDFISNVTHEFKTPIATVTSALEAIKNFSNEEISDKTKRYLDISEQQLKKLNLLVEKVMETSLLESSELKLDCQKNDLVKLIKECVQRHQLNTGKKIIFESTFDSLECELDGFHFENAVSNLIDNAIKYGGIEITVSITKDSADQVQISVHDNGEGISKQDEPFVFDKFYRARTKNMHSIKGFGIGLYYTKNIIEKHKGTIELITPNKFLIRLWIR</sequence>
<dbReference type="STRING" id="1678841.TBC1_111506"/>